<sequence length="264" mass="29730">MSHSVPRLLLGQPLKIDVSAMRTRASFRLTLRTRSGYRWGCKVEESPRQEIKSLKEELLLRTHPDQEGFEALCVRACSELDGECDPKLRSHLPFRLPPVIEDDIDNTLACCTRHLPRREVTCLRWLFTVLTIRHPLFTRPVLNTQPSVAFIPTPPFDVPLWLPAFYADDLIGPHATERIEDVAQRATILMPIIKSAEVNEYVTDGSRFVHLEEERSFGHEQLLLVGNVAGAFNAIPSCPSLHHPSPLPSLVFGSPSPTLQCTKS</sequence>
<name>A0A284RZZ1_ARMOS</name>
<protein>
    <submittedName>
        <fullName evidence="1">Uncharacterized protein</fullName>
    </submittedName>
</protein>
<proteinExistence type="predicted"/>
<evidence type="ECO:0000313" key="2">
    <source>
        <dbReference type="Proteomes" id="UP000219338"/>
    </source>
</evidence>
<accession>A0A284RZZ1</accession>
<keyword evidence="2" id="KW-1185">Reference proteome</keyword>
<dbReference type="EMBL" id="FUEG01000023">
    <property type="protein sequence ID" value="SJL14325.1"/>
    <property type="molecule type" value="Genomic_DNA"/>
</dbReference>
<dbReference type="OrthoDB" id="10643094at2759"/>
<evidence type="ECO:0000313" key="1">
    <source>
        <dbReference type="EMBL" id="SJL14325.1"/>
    </source>
</evidence>
<reference evidence="2" key="1">
    <citation type="journal article" date="2017" name="Nat. Ecol. Evol.">
        <title>Genome expansion and lineage-specific genetic innovations in the forest pathogenic fungi Armillaria.</title>
        <authorList>
            <person name="Sipos G."/>
            <person name="Prasanna A.N."/>
            <person name="Walter M.C."/>
            <person name="O'Connor E."/>
            <person name="Balint B."/>
            <person name="Krizsan K."/>
            <person name="Kiss B."/>
            <person name="Hess J."/>
            <person name="Varga T."/>
            <person name="Slot J."/>
            <person name="Riley R."/>
            <person name="Boka B."/>
            <person name="Rigling D."/>
            <person name="Barry K."/>
            <person name="Lee J."/>
            <person name="Mihaltcheva S."/>
            <person name="LaButti K."/>
            <person name="Lipzen A."/>
            <person name="Waldron R."/>
            <person name="Moloney N.M."/>
            <person name="Sperisen C."/>
            <person name="Kredics L."/>
            <person name="Vagvoelgyi C."/>
            <person name="Patrignani A."/>
            <person name="Fitzpatrick D."/>
            <person name="Nagy I."/>
            <person name="Doyle S."/>
            <person name="Anderson J.B."/>
            <person name="Grigoriev I.V."/>
            <person name="Gueldener U."/>
            <person name="Muensterkoetter M."/>
            <person name="Nagy L.G."/>
        </authorList>
    </citation>
    <scope>NUCLEOTIDE SEQUENCE [LARGE SCALE GENOMIC DNA]</scope>
    <source>
        <strain evidence="2">C18/9</strain>
    </source>
</reference>
<gene>
    <name evidence="1" type="ORF">ARMOST_17781</name>
</gene>
<dbReference type="AlphaFoldDB" id="A0A284RZZ1"/>
<dbReference type="Proteomes" id="UP000219338">
    <property type="component" value="Unassembled WGS sequence"/>
</dbReference>
<organism evidence="1 2">
    <name type="scientific">Armillaria ostoyae</name>
    <name type="common">Armillaria root rot fungus</name>
    <dbReference type="NCBI Taxonomy" id="47428"/>
    <lineage>
        <taxon>Eukaryota</taxon>
        <taxon>Fungi</taxon>
        <taxon>Dikarya</taxon>
        <taxon>Basidiomycota</taxon>
        <taxon>Agaricomycotina</taxon>
        <taxon>Agaricomycetes</taxon>
        <taxon>Agaricomycetidae</taxon>
        <taxon>Agaricales</taxon>
        <taxon>Marasmiineae</taxon>
        <taxon>Physalacriaceae</taxon>
        <taxon>Armillaria</taxon>
    </lineage>
</organism>